<protein>
    <submittedName>
        <fullName evidence="1">Potassium-transporting ATPase subunit F</fullName>
    </submittedName>
</protein>
<dbReference type="InterPro" id="IPR011726">
    <property type="entry name" value="KdpF"/>
</dbReference>
<sequence>MDWMHVVAVVTAAFLAVYLSVALLKPEWFA</sequence>
<evidence type="ECO:0000313" key="1">
    <source>
        <dbReference type="EMBL" id="MDG3002639.1"/>
    </source>
</evidence>
<dbReference type="EMBL" id="JARRAG010000001">
    <property type="protein sequence ID" value="MDG3002639.1"/>
    <property type="molecule type" value="Genomic_DNA"/>
</dbReference>
<proteinExistence type="predicted"/>
<name>A0ABT6F546_9BACT</name>
<accession>A0ABT6F546</accession>
<comment type="caution">
    <text evidence="1">The sequence shown here is derived from an EMBL/GenBank/DDBJ whole genome shotgun (WGS) entry which is preliminary data.</text>
</comment>
<dbReference type="Pfam" id="PF09604">
    <property type="entry name" value="Potass_KdpF"/>
    <property type="match status" value="1"/>
</dbReference>
<organism evidence="1 2">
    <name type="scientific">Paludisphaera mucosa</name>
    <dbReference type="NCBI Taxonomy" id="3030827"/>
    <lineage>
        <taxon>Bacteria</taxon>
        <taxon>Pseudomonadati</taxon>
        <taxon>Planctomycetota</taxon>
        <taxon>Planctomycetia</taxon>
        <taxon>Isosphaerales</taxon>
        <taxon>Isosphaeraceae</taxon>
        <taxon>Paludisphaera</taxon>
    </lineage>
</organism>
<gene>
    <name evidence="1" type="ORF">PZE19_02470</name>
</gene>
<reference evidence="1 2" key="1">
    <citation type="submission" date="2023-03" db="EMBL/GenBank/DDBJ databases">
        <title>Paludisphaera mucosa sp. nov. a novel planctomycete from northern fen.</title>
        <authorList>
            <person name="Ivanova A."/>
        </authorList>
    </citation>
    <scope>NUCLEOTIDE SEQUENCE [LARGE SCALE GENOMIC DNA]</scope>
    <source>
        <strain evidence="1 2">Pla2</strain>
    </source>
</reference>
<keyword evidence="2" id="KW-1185">Reference proteome</keyword>
<evidence type="ECO:0000313" key="2">
    <source>
        <dbReference type="Proteomes" id="UP001216907"/>
    </source>
</evidence>
<dbReference type="RefSeq" id="WP_277859003.1">
    <property type="nucleotide sequence ID" value="NZ_JARRAG010000001.1"/>
</dbReference>
<dbReference type="Proteomes" id="UP001216907">
    <property type="component" value="Unassembled WGS sequence"/>
</dbReference>